<dbReference type="GO" id="GO:0022857">
    <property type="term" value="F:transmembrane transporter activity"/>
    <property type="evidence" value="ECO:0007669"/>
    <property type="project" value="UniProtKB-UniRule"/>
</dbReference>
<accession>A0A345ZVG0</accession>
<dbReference type="Pfam" id="PF06808">
    <property type="entry name" value="DctM"/>
    <property type="match status" value="1"/>
</dbReference>
<evidence type="ECO:0000256" key="7">
    <source>
        <dbReference type="RuleBase" id="RU369079"/>
    </source>
</evidence>
<feature type="transmembrane region" description="Helical" evidence="7">
    <location>
        <begin position="357"/>
        <end position="379"/>
    </location>
</feature>
<evidence type="ECO:0000256" key="2">
    <source>
        <dbReference type="ARBA" id="ARBA00022475"/>
    </source>
</evidence>
<keyword evidence="7" id="KW-0813">Transport</keyword>
<feature type="domain" description="TRAP C4-dicarboxylate transport system permease DctM subunit" evidence="8">
    <location>
        <begin position="10"/>
        <end position="415"/>
    </location>
</feature>
<feature type="transmembrane region" description="Helical" evidence="7">
    <location>
        <begin position="103"/>
        <end position="122"/>
    </location>
</feature>
<comment type="subunit">
    <text evidence="7">The complex comprises the extracytoplasmic solute receptor protein and the two transmembrane proteins.</text>
</comment>
<evidence type="ECO:0000256" key="6">
    <source>
        <dbReference type="ARBA" id="ARBA00023136"/>
    </source>
</evidence>
<evidence type="ECO:0000313" key="10">
    <source>
        <dbReference type="Proteomes" id="UP000254889"/>
    </source>
</evidence>
<feature type="transmembrane region" description="Helical" evidence="7">
    <location>
        <begin position="334"/>
        <end position="351"/>
    </location>
</feature>
<comment type="function">
    <text evidence="7">Part of the tripartite ATP-independent periplasmic (TRAP) transport system.</text>
</comment>
<feature type="transmembrane region" description="Helical" evidence="7">
    <location>
        <begin position="134"/>
        <end position="158"/>
    </location>
</feature>
<keyword evidence="10" id="KW-1185">Reference proteome</keyword>
<keyword evidence="2" id="KW-1003">Cell membrane</keyword>
<dbReference type="PANTHER" id="PTHR33362">
    <property type="entry name" value="SIALIC ACID TRAP TRANSPORTER PERMEASE PROTEIN SIAT-RELATED"/>
    <property type="match status" value="1"/>
</dbReference>
<dbReference type="InterPro" id="IPR004681">
    <property type="entry name" value="TRAP_DctM"/>
</dbReference>
<dbReference type="NCBIfam" id="TIGR00786">
    <property type="entry name" value="dctM"/>
    <property type="match status" value="1"/>
</dbReference>
<keyword evidence="4 7" id="KW-0812">Transmembrane</keyword>
<dbReference type="PANTHER" id="PTHR33362:SF5">
    <property type="entry name" value="C4-DICARBOXYLATE TRAP TRANSPORTER LARGE PERMEASE PROTEIN DCTM"/>
    <property type="match status" value="1"/>
</dbReference>
<feature type="transmembrane region" description="Helical" evidence="7">
    <location>
        <begin position="45"/>
        <end position="65"/>
    </location>
</feature>
<organism evidence="9 10">
    <name type="scientific">Pseudolabrys taiwanensis</name>
    <dbReference type="NCBI Taxonomy" id="331696"/>
    <lineage>
        <taxon>Bacteria</taxon>
        <taxon>Pseudomonadati</taxon>
        <taxon>Pseudomonadota</taxon>
        <taxon>Alphaproteobacteria</taxon>
        <taxon>Hyphomicrobiales</taxon>
        <taxon>Xanthobacteraceae</taxon>
        <taxon>Pseudolabrys</taxon>
    </lineage>
</organism>
<feature type="transmembrane region" description="Helical" evidence="7">
    <location>
        <begin position="77"/>
        <end position="97"/>
    </location>
</feature>
<comment type="similarity">
    <text evidence="7">Belongs to the TRAP transporter large permease family.</text>
</comment>
<feature type="transmembrane region" description="Helical" evidence="7">
    <location>
        <begin position="391"/>
        <end position="412"/>
    </location>
</feature>
<dbReference type="OrthoDB" id="7824289at2"/>
<dbReference type="KEGG" id="ptaw:DW352_10540"/>
<dbReference type="EMBL" id="CP031417">
    <property type="protein sequence ID" value="AXK80907.1"/>
    <property type="molecule type" value="Genomic_DNA"/>
</dbReference>
<dbReference type="InterPro" id="IPR010656">
    <property type="entry name" value="DctM"/>
</dbReference>
<keyword evidence="6 7" id="KW-0472">Membrane</keyword>
<gene>
    <name evidence="9" type="ORF">DW352_10540</name>
</gene>
<dbReference type="AlphaFoldDB" id="A0A345ZVG0"/>
<keyword evidence="5 7" id="KW-1133">Transmembrane helix</keyword>
<dbReference type="GO" id="GO:0005886">
    <property type="term" value="C:plasma membrane"/>
    <property type="evidence" value="ECO:0007669"/>
    <property type="project" value="UniProtKB-SubCell"/>
</dbReference>
<feature type="transmembrane region" description="Helical" evidence="7">
    <location>
        <begin position="267"/>
        <end position="291"/>
    </location>
</feature>
<feature type="transmembrane region" description="Helical" evidence="7">
    <location>
        <begin position="170"/>
        <end position="195"/>
    </location>
</feature>
<protein>
    <recommendedName>
        <fullName evidence="7">TRAP transporter large permease protein</fullName>
    </recommendedName>
</protein>
<dbReference type="PIRSF" id="PIRSF006066">
    <property type="entry name" value="HI0050"/>
    <property type="match status" value="1"/>
</dbReference>
<comment type="subcellular location">
    <subcellularLocation>
        <location evidence="1 7">Cell inner membrane</location>
        <topology evidence="1 7">Multi-pass membrane protein</topology>
    </subcellularLocation>
</comment>
<dbReference type="Proteomes" id="UP000254889">
    <property type="component" value="Chromosome"/>
</dbReference>
<evidence type="ECO:0000256" key="3">
    <source>
        <dbReference type="ARBA" id="ARBA00022519"/>
    </source>
</evidence>
<proteinExistence type="inferred from homology"/>
<dbReference type="RefSeq" id="WP_115691007.1">
    <property type="nucleotide sequence ID" value="NZ_CP031417.1"/>
</dbReference>
<sequence>MTFTLALLPIVLLFLGMPIFALFIFGAALSFAFFLSVPPVAMHQIMFGGLENYALLAVPFFIFAGELMGGSGIAQRLIVWVLALLGRVPGGLGVATIGACTLIGAISGVSTATVAVIGKALYPGLVKEGYGQRFSAGLVSSSGSIDIVIPPSIAMILYGASAEQSIPKLFAAGILPGILIAALMAGYVVVTAMRVGVATGRGFDLGYFLRTTRDAAPALLMPVFVLSSIYLGLASPTEAGGFACLYAILVGRYVYRLMSWEEVLDCAVRSAMLTTQILVIVASAALFSWILTVNGIPQALTAWLQSLELHPWSFLMAVNIILLIVGCFLDPTSAILVLTPLFIPLVKAFGIDPIHFGIVMTVNVAIGMFTPPFGLNLFVAQTVLGVPLETLYRGVLPFAVVQIFALLIITYWPELSLFLANAV</sequence>
<feature type="transmembrane region" description="Helical" evidence="7">
    <location>
        <begin position="239"/>
        <end position="255"/>
    </location>
</feature>
<evidence type="ECO:0000313" key="9">
    <source>
        <dbReference type="EMBL" id="AXK80907.1"/>
    </source>
</evidence>
<name>A0A345ZVG0_9HYPH</name>
<evidence type="ECO:0000256" key="4">
    <source>
        <dbReference type="ARBA" id="ARBA00022692"/>
    </source>
</evidence>
<evidence type="ECO:0000256" key="5">
    <source>
        <dbReference type="ARBA" id="ARBA00022989"/>
    </source>
</evidence>
<evidence type="ECO:0000256" key="1">
    <source>
        <dbReference type="ARBA" id="ARBA00004429"/>
    </source>
</evidence>
<keyword evidence="3 7" id="KW-0997">Cell inner membrane</keyword>
<evidence type="ECO:0000259" key="8">
    <source>
        <dbReference type="Pfam" id="PF06808"/>
    </source>
</evidence>
<feature type="transmembrane region" description="Helical" evidence="7">
    <location>
        <begin position="311"/>
        <end position="329"/>
    </location>
</feature>
<reference evidence="9 10" key="1">
    <citation type="submission" date="2018-07" db="EMBL/GenBank/DDBJ databases">
        <authorList>
            <person name="Quirk P.G."/>
            <person name="Krulwich T.A."/>
        </authorList>
    </citation>
    <scope>NUCLEOTIDE SEQUENCE [LARGE SCALE GENOMIC DNA]</scope>
    <source>
        <strain evidence="9 10">CC-BB4</strain>
    </source>
</reference>
<feature type="transmembrane region" description="Helical" evidence="7">
    <location>
        <begin position="7"/>
        <end position="33"/>
    </location>
</feature>
<feature type="transmembrane region" description="Helical" evidence="7">
    <location>
        <begin position="215"/>
        <end position="233"/>
    </location>
</feature>